<dbReference type="RefSeq" id="WP_165327432.1">
    <property type="nucleotide sequence ID" value="NZ_CP049109.1"/>
</dbReference>
<keyword evidence="2" id="KW-0067">ATP-binding</keyword>
<dbReference type="Proteomes" id="UP000501568">
    <property type="component" value="Chromosome"/>
</dbReference>
<dbReference type="KEGG" id="spzr:G5C33_11980"/>
<dbReference type="InterPro" id="IPR027417">
    <property type="entry name" value="P-loop_NTPase"/>
</dbReference>
<feature type="domain" description="Endonuclease GajA/Old nuclease/RecF-like AAA" evidence="1">
    <location>
        <begin position="1"/>
        <end position="400"/>
    </location>
</feature>
<dbReference type="PANTHER" id="PTHR43581">
    <property type="entry name" value="ATP/GTP PHOSPHATASE"/>
    <property type="match status" value="1"/>
</dbReference>
<dbReference type="Pfam" id="PF13175">
    <property type="entry name" value="AAA_15"/>
    <property type="match status" value="1"/>
</dbReference>
<dbReference type="Gene3D" id="3.40.50.300">
    <property type="entry name" value="P-loop containing nucleotide triphosphate hydrolases"/>
    <property type="match status" value="1"/>
</dbReference>
<sequence>MLLKTVHVQHFKHVLDSTEVAIQPDVTCLVGKNESGKTAFLEALRRLNPAQGNVDFNIGRHYPAWLEKTHRRQGKDLELVQPIEATFELQDADKAAVSAVFGEGVLTSDAFTLSRKYDNGQLYTYKADEAKAVANLLADLDLPKSVTETTKSITTFASLLSAAEKLTANEEDEQIKASGEAITAKVTAALGKGLDFRAKMRAILKTRIPKFFYYAEYSRLPGIVKIRELLEADEDTLDVDLATARSLLSMAGADDDYLLDPEYETRKRELENVANAITQDVLTYWTTNTDLRVLIDITQKTEARQNGNHAVLDEMHVRMYDNRHMLSLPFDERSSGFQWFFSFLSAFSRYEYDDTPVIILLDEPGLGLHARAQKDFLRFIDERLAKRCQVIYSTHSPFMVQPGLLERARVVEDKGRETGSVISSDVLTNDPDTLFPLQGALGYDIAQHLLIAQDNLVVEGPSDLAYMSTISAHLKENGRTGLDDRWAIIPVGGADTILTFVALLGIHLDVTVLVDARKEGHQRLATLAQNGFLSATRIVTVGELLNRKAADIEDLFTAADYLLLYNAAFGKSIAEGDLKGTDPLVRKIARLEEVDRFDHNRPADRFLRDKATFLPQLSSTTLDNFEKLFVRINDTLTKR</sequence>
<name>A0A6G6Y676_9SPHN</name>
<protein>
    <submittedName>
        <fullName evidence="2">ATP-binding protein</fullName>
    </submittedName>
</protein>
<dbReference type="PANTHER" id="PTHR43581:SF3">
    <property type="entry name" value="AAA+ ATPASE DOMAIN-CONTAINING PROTEIN"/>
    <property type="match status" value="1"/>
</dbReference>
<keyword evidence="2" id="KW-0547">Nucleotide-binding</keyword>
<dbReference type="InterPro" id="IPR041685">
    <property type="entry name" value="AAA_GajA/Old/RecF-like"/>
</dbReference>
<evidence type="ECO:0000313" key="3">
    <source>
        <dbReference type="Proteomes" id="UP000501568"/>
    </source>
</evidence>
<dbReference type="SUPFAM" id="SSF52540">
    <property type="entry name" value="P-loop containing nucleoside triphosphate hydrolases"/>
    <property type="match status" value="1"/>
</dbReference>
<evidence type="ECO:0000259" key="1">
    <source>
        <dbReference type="Pfam" id="PF13175"/>
    </source>
</evidence>
<dbReference type="GO" id="GO:0005524">
    <property type="term" value="F:ATP binding"/>
    <property type="evidence" value="ECO:0007669"/>
    <property type="project" value="UniProtKB-KW"/>
</dbReference>
<proteinExistence type="predicted"/>
<organism evidence="2 3">
    <name type="scientific">Stakelama tenebrarum</name>
    <dbReference type="NCBI Taxonomy" id="2711215"/>
    <lineage>
        <taxon>Bacteria</taxon>
        <taxon>Pseudomonadati</taxon>
        <taxon>Pseudomonadota</taxon>
        <taxon>Alphaproteobacteria</taxon>
        <taxon>Sphingomonadales</taxon>
        <taxon>Sphingomonadaceae</taxon>
        <taxon>Stakelama</taxon>
    </lineage>
</organism>
<evidence type="ECO:0000313" key="2">
    <source>
        <dbReference type="EMBL" id="QIG80425.1"/>
    </source>
</evidence>
<dbReference type="InterPro" id="IPR051396">
    <property type="entry name" value="Bact_Antivir_Def_Nuclease"/>
</dbReference>
<dbReference type="AlphaFoldDB" id="A0A6G6Y676"/>
<gene>
    <name evidence="2" type="ORF">G5C33_11980</name>
</gene>
<keyword evidence="3" id="KW-1185">Reference proteome</keyword>
<dbReference type="CDD" id="cd00267">
    <property type="entry name" value="ABC_ATPase"/>
    <property type="match status" value="1"/>
</dbReference>
<reference evidence="2 3" key="1">
    <citation type="submission" date="2020-02" db="EMBL/GenBank/DDBJ databases">
        <authorList>
            <person name="Zheng R.K."/>
            <person name="Sun C.M."/>
        </authorList>
    </citation>
    <scope>NUCLEOTIDE SEQUENCE [LARGE SCALE GENOMIC DNA]</scope>
    <source>
        <strain evidence="3">zrk23</strain>
    </source>
</reference>
<dbReference type="EMBL" id="CP049109">
    <property type="protein sequence ID" value="QIG80425.1"/>
    <property type="molecule type" value="Genomic_DNA"/>
</dbReference>
<accession>A0A6G6Y676</accession>